<comment type="caution">
    <text evidence="8">The sequence shown here is derived from an EMBL/GenBank/DDBJ whole genome shotgun (WGS) entry which is preliminary data.</text>
</comment>
<keyword evidence="2 6" id="KW-0812">Transmembrane</keyword>
<evidence type="ECO:0000313" key="8">
    <source>
        <dbReference type="EMBL" id="OQD80126.1"/>
    </source>
</evidence>
<dbReference type="InterPro" id="IPR011701">
    <property type="entry name" value="MFS"/>
</dbReference>
<feature type="transmembrane region" description="Helical" evidence="6">
    <location>
        <begin position="116"/>
        <end position="133"/>
    </location>
</feature>
<dbReference type="GO" id="GO:0022857">
    <property type="term" value="F:transmembrane transporter activity"/>
    <property type="evidence" value="ECO:0007669"/>
    <property type="project" value="InterPro"/>
</dbReference>
<feature type="transmembrane region" description="Helical" evidence="6">
    <location>
        <begin position="442"/>
        <end position="465"/>
    </location>
</feature>
<dbReference type="PROSITE" id="PS50850">
    <property type="entry name" value="MFS"/>
    <property type="match status" value="1"/>
</dbReference>
<feature type="transmembrane region" description="Helical" evidence="6">
    <location>
        <begin position="145"/>
        <end position="163"/>
    </location>
</feature>
<feature type="transmembrane region" description="Helical" evidence="6">
    <location>
        <begin position="271"/>
        <end position="294"/>
    </location>
</feature>
<name>A0A1V6PUF7_9EURO</name>
<dbReference type="PANTHER" id="PTHR23502:SF159">
    <property type="entry name" value="TRANSPORTER, PUTATIVE (AFU_ORTHOLOGUE AFUA_4G14230)-RELATED"/>
    <property type="match status" value="1"/>
</dbReference>
<feature type="transmembrane region" description="Helical" evidence="6">
    <location>
        <begin position="49"/>
        <end position="72"/>
    </location>
</feature>
<evidence type="ECO:0000256" key="1">
    <source>
        <dbReference type="ARBA" id="ARBA00004141"/>
    </source>
</evidence>
<feature type="transmembrane region" description="Helical" evidence="6">
    <location>
        <begin position="175"/>
        <end position="198"/>
    </location>
</feature>
<dbReference type="EMBL" id="MDYN01000039">
    <property type="protein sequence ID" value="OQD80126.1"/>
    <property type="molecule type" value="Genomic_DNA"/>
</dbReference>
<dbReference type="Proteomes" id="UP000191672">
    <property type="component" value="Unassembled WGS sequence"/>
</dbReference>
<accession>A0A1V6PUF7</accession>
<feature type="transmembrane region" description="Helical" evidence="6">
    <location>
        <begin position="204"/>
        <end position="225"/>
    </location>
</feature>
<dbReference type="Gene3D" id="1.20.1720.10">
    <property type="entry name" value="Multidrug resistance protein D"/>
    <property type="match status" value="1"/>
</dbReference>
<evidence type="ECO:0000256" key="4">
    <source>
        <dbReference type="ARBA" id="ARBA00023136"/>
    </source>
</evidence>
<feature type="compositionally biased region" description="Basic and acidic residues" evidence="5">
    <location>
        <begin position="1"/>
        <end position="14"/>
    </location>
</feature>
<feature type="transmembrane region" description="Helical" evidence="6">
    <location>
        <begin position="380"/>
        <end position="402"/>
    </location>
</feature>
<dbReference type="PANTHER" id="PTHR23502">
    <property type="entry name" value="MAJOR FACILITATOR SUPERFAMILY"/>
    <property type="match status" value="1"/>
</dbReference>
<evidence type="ECO:0000256" key="2">
    <source>
        <dbReference type="ARBA" id="ARBA00022692"/>
    </source>
</evidence>
<organism evidence="8 9">
    <name type="scientific">Penicillium antarcticum</name>
    <dbReference type="NCBI Taxonomy" id="416450"/>
    <lineage>
        <taxon>Eukaryota</taxon>
        <taxon>Fungi</taxon>
        <taxon>Dikarya</taxon>
        <taxon>Ascomycota</taxon>
        <taxon>Pezizomycotina</taxon>
        <taxon>Eurotiomycetes</taxon>
        <taxon>Eurotiomycetidae</taxon>
        <taxon>Eurotiales</taxon>
        <taxon>Aspergillaceae</taxon>
        <taxon>Penicillium</taxon>
    </lineage>
</organism>
<feature type="transmembrane region" description="Helical" evidence="6">
    <location>
        <begin position="409"/>
        <end position="430"/>
    </location>
</feature>
<feature type="domain" description="Major facilitator superfamily (MFS) profile" evidence="7">
    <location>
        <begin position="48"/>
        <end position="472"/>
    </location>
</feature>
<dbReference type="InterPro" id="IPR036259">
    <property type="entry name" value="MFS_trans_sf"/>
</dbReference>
<dbReference type="SUPFAM" id="SSF103473">
    <property type="entry name" value="MFS general substrate transporter"/>
    <property type="match status" value="1"/>
</dbReference>
<evidence type="ECO:0000256" key="3">
    <source>
        <dbReference type="ARBA" id="ARBA00022989"/>
    </source>
</evidence>
<feature type="transmembrane region" description="Helical" evidence="6">
    <location>
        <begin position="314"/>
        <end position="335"/>
    </location>
</feature>
<evidence type="ECO:0000256" key="6">
    <source>
        <dbReference type="SAM" id="Phobius"/>
    </source>
</evidence>
<reference evidence="9" key="1">
    <citation type="journal article" date="2017" name="Nat. Microbiol.">
        <title>Global analysis of biosynthetic gene clusters reveals vast potential of secondary metabolite production in Penicillium species.</title>
        <authorList>
            <person name="Nielsen J.C."/>
            <person name="Grijseels S."/>
            <person name="Prigent S."/>
            <person name="Ji B."/>
            <person name="Dainat J."/>
            <person name="Nielsen K.F."/>
            <person name="Frisvad J.C."/>
            <person name="Workman M."/>
            <person name="Nielsen J."/>
        </authorList>
    </citation>
    <scope>NUCLEOTIDE SEQUENCE [LARGE SCALE GENOMIC DNA]</scope>
    <source>
        <strain evidence="9">IBT 31811</strain>
    </source>
</reference>
<dbReference type="Pfam" id="PF07690">
    <property type="entry name" value="MFS_1"/>
    <property type="match status" value="1"/>
</dbReference>
<dbReference type="InterPro" id="IPR020846">
    <property type="entry name" value="MFS_dom"/>
</dbReference>
<keyword evidence="3 6" id="KW-1133">Transmembrane helix</keyword>
<feature type="transmembrane region" description="Helical" evidence="6">
    <location>
        <begin position="92"/>
        <end position="109"/>
    </location>
</feature>
<keyword evidence="4 6" id="KW-0472">Membrane</keyword>
<proteinExistence type="predicted"/>
<evidence type="ECO:0000256" key="5">
    <source>
        <dbReference type="SAM" id="MobiDB-lite"/>
    </source>
</evidence>
<dbReference type="AlphaFoldDB" id="A0A1V6PUF7"/>
<feature type="compositionally biased region" description="Basic and acidic residues" evidence="5">
    <location>
        <begin position="23"/>
        <end position="37"/>
    </location>
</feature>
<dbReference type="GO" id="GO:0005886">
    <property type="term" value="C:plasma membrane"/>
    <property type="evidence" value="ECO:0007669"/>
    <property type="project" value="TreeGrafter"/>
</dbReference>
<protein>
    <recommendedName>
        <fullName evidence="7">Major facilitator superfamily (MFS) profile domain-containing protein</fullName>
    </recommendedName>
</protein>
<sequence length="476" mass="52988">MEKPFTLESMREMENATSAQSFETRDFKDDSESKDPLNPRNWSSTRKTLLFISLMTSSLLADGAMVWGSTLITEQAMDWNVSITHSATSMNYGILLQGFGGIFAVPLIEAYGRLPIWLWPQVITMFMVLGATLSNDWSTFTTFRSLQGLFGTVPQVIGLPIIHDMYTSAEWPRMINIWGTTFLVGPFLGPAIAGYIGAGTDWRTSFGVLTAIYGLSTAMIILFGYETYYVQGQRGSPSRLASYFGFGNTLLPKASTLTYWCRMVVVYIFKFPLLMTGIAILVTFTWPIGITTTIDTFLHSPPYLFDTIEASSMRFAGVIGALCGWAFGHFFNGWIFNRHNNTWRTELRLHGVWFPIASMACGLLTYGLTMNFGKHWIGLALGWIMVNIGMVATIVAISAYALEKYPGQATCVSAILNMWRTCGGFAVGYFQPAWIVRNGLGLVFGIQAAIVCVAVILTITPVFLWERKRRSQAQEA</sequence>
<gene>
    <name evidence="8" type="ORF">PENANT_c039G06543</name>
</gene>
<evidence type="ECO:0000259" key="7">
    <source>
        <dbReference type="PROSITE" id="PS50850"/>
    </source>
</evidence>
<feature type="region of interest" description="Disordered" evidence="5">
    <location>
        <begin position="1"/>
        <end position="40"/>
    </location>
</feature>
<dbReference type="STRING" id="416450.A0A1V6PUF7"/>
<evidence type="ECO:0000313" key="9">
    <source>
        <dbReference type="Proteomes" id="UP000191672"/>
    </source>
</evidence>
<dbReference type="OrthoDB" id="2533084at2759"/>
<feature type="transmembrane region" description="Helical" evidence="6">
    <location>
        <begin position="347"/>
        <end position="368"/>
    </location>
</feature>
<keyword evidence="9" id="KW-1185">Reference proteome</keyword>
<comment type="subcellular location">
    <subcellularLocation>
        <location evidence="1">Membrane</location>
        <topology evidence="1">Multi-pass membrane protein</topology>
    </subcellularLocation>
</comment>